<dbReference type="FunCoup" id="A0A8V0ZAH7">
    <property type="interactions" value="121"/>
</dbReference>
<keyword evidence="5" id="KW-1185">Reference proteome</keyword>
<reference evidence="4" key="2">
    <citation type="submission" date="2025-08" db="UniProtKB">
        <authorList>
            <consortium name="Ensembl"/>
        </authorList>
    </citation>
    <scope>IDENTIFICATION</scope>
    <source>
        <strain evidence="4">broiler</strain>
    </source>
</reference>
<dbReference type="InterPro" id="IPR051117">
    <property type="entry name" value="TRG_var/const_region"/>
</dbReference>
<reference evidence="4" key="3">
    <citation type="submission" date="2025-09" db="UniProtKB">
        <authorList>
            <consortium name="Ensembl"/>
        </authorList>
    </citation>
    <scope>IDENTIFICATION</scope>
    <source>
        <strain evidence="4">broiler</strain>
    </source>
</reference>
<dbReference type="Proteomes" id="UP000000539">
    <property type="component" value="Chromosome 2"/>
</dbReference>
<accession>A0A8V0ZAH7</accession>
<dbReference type="SMART" id="SM00406">
    <property type="entry name" value="IGv"/>
    <property type="match status" value="1"/>
</dbReference>
<dbReference type="PANTHER" id="PTHR19256">
    <property type="entry name" value="T-CELL RECEPTOR GAMMA CHAIN"/>
    <property type="match status" value="1"/>
</dbReference>
<sequence>MSLTEKLPGLAQSRQTHLPASITKPERKTVLITCHVSISNFDKVFIHWYRKWPGTAPKRIAYMATRLFLENESDEGKFSIEKDIAKSECTLTVGRVTAQDAATYYCARSDAQQQRAIGNLHKDMICFQNQTLER</sequence>
<dbReference type="InterPro" id="IPR013106">
    <property type="entry name" value="Ig_V-set"/>
</dbReference>
<evidence type="ECO:0000256" key="2">
    <source>
        <dbReference type="ARBA" id="ARBA00023319"/>
    </source>
</evidence>
<proteinExistence type="predicted"/>
<feature type="domain" description="Ig-like" evidence="3">
    <location>
        <begin position="8"/>
        <end position="118"/>
    </location>
</feature>
<dbReference type="Pfam" id="PF07686">
    <property type="entry name" value="V-set"/>
    <property type="match status" value="1"/>
</dbReference>
<dbReference type="Gene3D" id="2.60.40.10">
    <property type="entry name" value="Immunoglobulins"/>
    <property type="match status" value="1"/>
</dbReference>
<dbReference type="Ensembl" id="ENSGALT00010042983.1">
    <property type="protein sequence ID" value="ENSGALP00010025473.1"/>
    <property type="gene ID" value="ENSGALG00010017788.1"/>
</dbReference>
<dbReference type="SUPFAM" id="SSF48726">
    <property type="entry name" value="Immunoglobulin"/>
    <property type="match status" value="1"/>
</dbReference>
<evidence type="ECO:0000259" key="3">
    <source>
        <dbReference type="PROSITE" id="PS50835"/>
    </source>
</evidence>
<reference evidence="4" key="1">
    <citation type="submission" date="2020-11" db="EMBL/GenBank/DDBJ databases">
        <title>Gallus gallus (Chicken) genome, bGalGal1, GRCg7b, maternal haplotype autosomes + Z &amp; W.</title>
        <authorList>
            <person name="Warren W."/>
            <person name="Formenti G."/>
            <person name="Fedrigo O."/>
            <person name="Haase B."/>
            <person name="Mountcastle J."/>
            <person name="Balacco J."/>
            <person name="Tracey A."/>
            <person name="Schneider V."/>
            <person name="Okimoto R."/>
            <person name="Cheng H."/>
            <person name="Hawken R."/>
            <person name="Howe K."/>
            <person name="Jarvis E.D."/>
        </authorList>
    </citation>
    <scope>NUCLEOTIDE SEQUENCE [LARGE SCALE GENOMIC DNA]</scope>
    <source>
        <strain evidence="4">Broiler</strain>
    </source>
</reference>
<dbReference type="InterPro" id="IPR036179">
    <property type="entry name" value="Ig-like_dom_sf"/>
</dbReference>
<dbReference type="AlphaFoldDB" id="A0A8V0ZAH7"/>
<keyword evidence="2" id="KW-0393">Immunoglobulin domain</keyword>
<dbReference type="PANTHER" id="PTHR19256:SF44">
    <property type="entry name" value="T CELL RECEPTOR GAMMA VARIABLE 9"/>
    <property type="match status" value="1"/>
</dbReference>
<organism evidence="4 5">
    <name type="scientific">Gallus gallus</name>
    <name type="common">Chicken</name>
    <dbReference type="NCBI Taxonomy" id="9031"/>
    <lineage>
        <taxon>Eukaryota</taxon>
        <taxon>Metazoa</taxon>
        <taxon>Chordata</taxon>
        <taxon>Craniata</taxon>
        <taxon>Vertebrata</taxon>
        <taxon>Euteleostomi</taxon>
        <taxon>Archelosauria</taxon>
        <taxon>Archosauria</taxon>
        <taxon>Dinosauria</taxon>
        <taxon>Saurischia</taxon>
        <taxon>Theropoda</taxon>
        <taxon>Coelurosauria</taxon>
        <taxon>Aves</taxon>
        <taxon>Neognathae</taxon>
        <taxon>Galloanserae</taxon>
        <taxon>Galliformes</taxon>
        <taxon>Phasianidae</taxon>
        <taxon>Phasianinae</taxon>
        <taxon>Gallus</taxon>
    </lineage>
</organism>
<evidence type="ECO:0000313" key="5">
    <source>
        <dbReference type="Proteomes" id="UP000000539"/>
    </source>
</evidence>
<dbReference type="GeneTree" id="ENSGT00960000190022"/>
<dbReference type="PROSITE" id="PS50835">
    <property type="entry name" value="IG_LIKE"/>
    <property type="match status" value="1"/>
</dbReference>
<evidence type="ECO:0000256" key="1">
    <source>
        <dbReference type="ARBA" id="ARBA00023170"/>
    </source>
</evidence>
<dbReference type="SMART" id="SM00409">
    <property type="entry name" value="IG"/>
    <property type="match status" value="1"/>
</dbReference>
<dbReference type="InterPro" id="IPR013783">
    <property type="entry name" value="Ig-like_fold"/>
</dbReference>
<evidence type="ECO:0000313" key="4">
    <source>
        <dbReference type="Ensembl" id="ENSGALP00010025473.1"/>
    </source>
</evidence>
<protein>
    <recommendedName>
        <fullName evidence="3">Ig-like domain-containing protein</fullName>
    </recommendedName>
</protein>
<keyword evidence="1" id="KW-0675">Receptor</keyword>
<dbReference type="InterPro" id="IPR003599">
    <property type="entry name" value="Ig_sub"/>
</dbReference>
<dbReference type="InterPro" id="IPR007110">
    <property type="entry name" value="Ig-like_dom"/>
</dbReference>
<name>A0A8V0ZAH7_CHICK</name>